<evidence type="ECO:0000313" key="3">
    <source>
        <dbReference type="Proteomes" id="UP000235836"/>
    </source>
</evidence>
<name>A0A2N6T6D4_9CORY</name>
<dbReference type="GO" id="GO:0003723">
    <property type="term" value="F:RNA binding"/>
    <property type="evidence" value="ECO:0007669"/>
    <property type="project" value="UniProtKB-KW"/>
</dbReference>
<dbReference type="PROSITE" id="PS50889">
    <property type="entry name" value="S4"/>
    <property type="match status" value="1"/>
</dbReference>
<dbReference type="InterPro" id="IPR036986">
    <property type="entry name" value="S4_RNA-bd_sf"/>
</dbReference>
<dbReference type="CDD" id="cd00165">
    <property type="entry name" value="S4"/>
    <property type="match status" value="1"/>
</dbReference>
<evidence type="ECO:0000256" key="1">
    <source>
        <dbReference type="PROSITE-ProRule" id="PRU00182"/>
    </source>
</evidence>
<dbReference type="AlphaFoldDB" id="A0A2N6T6D4"/>
<accession>A0A2N6T6D4</accession>
<dbReference type="EMBL" id="PNHG01000004">
    <property type="protein sequence ID" value="PMC64869.1"/>
    <property type="molecule type" value="Genomic_DNA"/>
</dbReference>
<dbReference type="Proteomes" id="UP000235836">
    <property type="component" value="Unassembled WGS sequence"/>
</dbReference>
<dbReference type="RefSeq" id="WP_102723676.1">
    <property type="nucleotide sequence ID" value="NZ_JBHRZL010000010.1"/>
</dbReference>
<evidence type="ECO:0000313" key="2">
    <source>
        <dbReference type="EMBL" id="PMC64869.1"/>
    </source>
</evidence>
<dbReference type="SUPFAM" id="SSF55174">
    <property type="entry name" value="Alpha-L RNA-binding motif"/>
    <property type="match status" value="1"/>
</dbReference>
<dbReference type="Pfam" id="PF13275">
    <property type="entry name" value="S4_2"/>
    <property type="match status" value="1"/>
</dbReference>
<protein>
    <submittedName>
        <fullName evidence="2">RNA-binding protein</fullName>
    </submittedName>
</protein>
<reference evidence="2 3" key="1">
    <citation type="submission" date="2017-09" db="EMBL/GenBank/DDBJ databases">
        <title>Bacterial strain isolated from the female urinary microbiota.</title>
        <authorList>
            <person name="Thomas-White K."/>
            <person name="Kumar N."/>
            <person name="Forster S."/>
            <person name="Putonti C."/>
            <person name="Lawley T."/>
            <person name="Wolfe A.J."/>
        </authorList>
    </citation>
    <scope>NUCLEOTIDE SEQUENCE [LARGE SCALE GENOMIC DNA]</scope>
    <source>
        <strain evidence="2 3">UMB0792</strain>
    </source>
</reference>
<organism evidence="2 3">
    <name type="scientific">Corynebacterium tuscaniense</name>
    <dbReference type="NCBI Taxonomy" id="302449"/>
    <lineage>
        <taxon>Bacteria</taxon>
        <taxon>Bacillati</taxon>
        <taxon>Actinomycetota</taxon>
        <taxon>Actinomycetes</taxon>
        <taxon>Mycobacteriales</taxon>
        <taxon>Corynebacteriaceae</taxon>
        <taxon>Corynebacterium</taxon>
    </lineage>
</organism>
<proteinExistence type="predicted"/>
<keyword evidence="1" id="KW-0694">RNA-binding</keyword>
<dbReference type="Gene3D" id="3.10.290.10">
    <property type="entry name" value="RNA-binding S4 domain"/>
    <property type="match status" value="1"/>
</dbReference>
<gene>
    <name evidence="2" type="ORF">CJ203_04260</name>
</gene>
<comment type="caution">
    <text evidence="2">The sequence shown here is derived from an EMBL/GenBank/DDBJ whole genome shotgun (WGS) entry which is preliminary data.</text>
</comment>
<sequence length="81" mass="8391">MEVEINGGSIKLGQFLKLVNLVESGGHAKEVIADGLIYVNGEPASSRGQSLIDGDVVSVPSTGDSVTIVADGATPEQWRNP</sequence>
<keyword evidence="3" id="KW-1185">Reference proteome</keyword>